<dbReference type="PANTHER" id="PTHR36838">
    <property type="entry name" value="AUXIN EFFLUX CARRIER FAMILY PROTEIN"/>
    <property type="match status" value="1"/>
</dbReference>
<dbReference type="InterPro" id="IPR038770">
    <property type="entry name" value="Na+/solute_symporter_sf"/>
</dbReference>
<feature type="transmembrane region" description="Helical" evidence="8">
    <location>
        <begin position="122"/>
        <end position="144"/>
    </location>
</feature>
<evidence type="ECO:0000256" key="1">
    <source>
        <dbReference type="ARBA" id="ARBA00004651"/>
    </source>
</evidence>
<name>A0ABD5NGN3_9EURY</name>
<evidence type="ECO:0000256" key="3">
    <source>
        <dbReference type="ARBA" id="ARBA00022448"/>
    </source>
</evidence>
<keyword evidence="6 8" id="KW-1133">Transmembrane helix</keyword>
<evidence type="ECO:0000256" key="6">
    <source>
        <dbReference type="ARBA" id="ARBA00022989"/>
    </source>
</evidence>
<evidence type="ECO:0000256" key="7">
    <source>
        <dbReference type="ARBA" id="ARBA00023136"/>
    </source>
</evidence>
<gene>
    <name evidence="9" type="ORF">ACFOKC_10945</name>
</gene>
<comment type="similarity">
    <text evidence="2">Belongs to the auxin efflux carrier (TC 2.A.69) family.</text>
</comment>
<dbReference type="AlphaFoldDB" id="A0ABD5NGN3"/>
<feature type="transmembrane region" description="Helical" evidence="8">
    <location>
        <begin position="94"/>
        <end position="116"/>
    </location>
</feature>
<dbReference type="GeneID" id="69118758"/>
<keyword evidence="4" id="KW-1003">Cell membrane</keyword>
<evidence type="ECO:0000313" key="10">
    <source>
        <dbReference type="Proteomes" id="UP001595660"/>
    </source>
</evidence>
<feature type="transmembrane region" description="Helical" evidence="8">
    <location>
        <begin position="281"/>
        <end position="301"/>
    </location>
</feature>
<sequence>MELVGRLLGLLALLLAGTALRAVGVLDETRSERLNAFAYYVALPALIFVSTYDQSVASLVTPALFAGHSFVLLATAGVAWAVHRGRGERAERSVAIVQSYHSNVGYLGFPLIAATFDARVTAVAGVVLGVVSLVQVPLTIAVFVSVNEADVPLRREATQLVANPVLLSLLAGLLVGAGDVGVPAGVAGGLDAVGSLALPTALLCVGASLDVDVPSVDAWSTGTVVALKVVFMPVLAWLVFRGLASDAATVTASVVMLGTPTAVSTFVFAGELGGDTEFASLNVFASTVASVATLFSLVALVG</sequence>
<feature type="transmembrane region" description="Helical" evidence="8">
    <location>
        <begin position="247"/>
        <end position="269"/>
    </location>
</feature>
<evidence type="ECO:0000256" key="8">
    <source>
        <dbReference type="SAM" id="Phobius"/>
    </source>
</evidence>
<protein>
    <submittedName>
        <fullName evidence="9">AEC family transporter</fullName>
    </submittedName>
</protein>
<dbReference type="Proteomes" id="UP001595660">
    <property type="component" value="Unassembled WGS sequence"/>
</dbReference>
<accession>A0ABD5NGN3</accession>
<keyword evidence="10" id="KW-1185">Reference proteome</keyword>
<dbReference type="InterPro" id="IPR004776">
    <property type="entry name" value="Mem_transp_PIN-like"/>
</dbReference>
<feature type="transmembrane region" description="Helical" evidence="8">
    <location>
        <begin position="218"/>
        <end position="240"/>
    </location>
</feature>
<proteinExistence type="inferred from homology"/>
<evidence type="ECO:0000256" key="5">
    <source>
        <dbReference type="ARBA" id="ARBA00022692"/>
    </source>
</evidence>
<evidence type="ECO:0000313" key="9">
    <source>
        <dbReference type="EMBL" id="MFC3478235.1"/>
    </source>
</evidence>
<dbReference type="PANTHER" id="PTHR36838:SF4">
    <property type="entry name" value="AUXIN EFFLUX CARRIER FAMILY PROTEIN"/>
    <property type="match status" value="1"/>
</dbReference>
<dbReference type="Gene3D" id="1.20.1530.20">
    <property type="match status" value="1"/>
</dbReference>
<dbReference type="GO" id="GO:0005886">
    <property type="term" value="C:plasma membrane"/>
    <property type="evidence" value="ECO:0007669"/>
    <property type="project" value="UniProtKB-SubCell"/>
</dbReference>
<comment type="caution">
    <text evidence="9">The sequence shown here is derived from an EMBL/GenBank/DDBJ whole genome shotgun (WGS) entry which is preliminary data.</text>
</comment>
<organism evidence="9 10">
    <name type="scientific">Halobacterium litoreum</name>
    <dbReference type="NCBI Taxonomy" id="2039234"/>
    <lineage>
        <taxon>Archaea</taxon>
        <taxon>Methanobacteriati</taxon>
        <taxon>Methanobacteriota</taxon>
        <taxon>Stenosarchaea group</taxon>
        <taxon>Halobacteria</taxon>
        <taxon>Halobacteriales</taxon>
        <taxon>Halobacteriaceae</taxon>
        <taxon>Halobacterium</taxon>
    </lineage>
</organism>
<dbReference type="Pfam" id="PF03547">
    <property type="entry name" value="Mem_trans"/>
    <property type="match status" value="2"/>
</dbReference>
<reference evidence="9 10" key="1">
    <citation type="journal article" date="2019" name="Int. J. Syst. Evol. Microbiol.">
        <title>The Global Catalogue of Microorganisms (GCM) 10K type strain sequencing project: providing services to taxonomists for standard genome sequencing and annotation.</title>
        <authorList>
            <consortium name="The Broad Institute Genomics Platform"/>
            <consortium name="The Broad Institute Genome Sequencing Center for Infectious Disease"/>
            <person name="Wu L."/>
            <person name="Ma J."/>
        </authorList>
    </citation>
    <scope>NUCLEOTIDE SEQUENCE [LARGE SCALE GENOMIC DNA]</scope>
    <source>
        <strain evidence="9 10">CGMCC 1.12562</strain>
    </source>
</reference>
<keyword evidence="7 8" id="KW-0472">Membrane</keyword>
<feature type="transmembrane region" description="Helical" evidence="8">
    <location>
        <begin position="59"/>
        <end position="82"/>
    </location>
</feature>
<comment type="subcellular location">
    <subcellularLocation>
        <location evidence="1">Cell membrane</location>
        <topology evidence="1">Multi-pass membrane protein</topology>
    </subcellularLocation>
</comment>
<keyword evidence="3" id="KW-0813">Transport</keyword>
<dbReference type="RefSeq" id="WP_232570651.1">
    <property type="nucleotide sequence ID" value="NZ_CP089466.1"/>
</dbReference>
<dbReference type="EMBL" id="JBHRWN010000002">
    <property type="protein sequence ID" value="MFC3478235.1"/>
    <property type="molecule type" value="Genomic_DNA"/>
</dbReference>
<feature type="transmembrane region" description="Helical" evidence="8">
    <location>
        <begin position="165"/>
        <end position="186"/>
    </location>
</feature>
<keyword evidence="5 8" id="KW-0812">Transmembrane</keyword>
<evidence type="ECO:0000256" key="2">
    <source>
        <dbReference type="ARBA" id="ARBA00010145"/>
    </source>
</evidence>
<evidence type="ECO:0000256" key="4">
    <source>
        <dbReference type="ARBA" id="ARBA00022475"/>
    </source>
</evidence>